<protein>
    <recommendedName>
        <fullName evidence="2">Beta-glucuronidase C-terminal domain-containing protein</fullName>
    </recommendedName>
</protein>
<accession>A0A4U7AQX0</accession>
<reference evidence="3 4" key="1">
    <citation type="submission" date="2018-02" db="EMBL/GenBank/DDBJ databases">
        <title>Draft genome sequences of Elsinoe sp., causing black scab on jojoba.</title>
        <authorList>
            <person name="Stodart B."/>
            <person name="Jeffress S."/>
            <person name="Ash G."/>
            <person name="Arun Chinnappa K."/>
        </authorList>
    </citation>
    <scope>NUCLEOTIDE SEQUENCE [LARGE SCALE GENOMIC DNA]</scope>
    <source>
        <strain evidence="3 4">Hillstone_2</strain>
    </source>
</reference>
<dbReference type="InterPro" id="IPR017853">
    <property type="entry name" value="GH"/>
</dbReference>
<proteinExistence type="predicted"/>
<dbReference type="SUPFAM" id="SSF51445">
    <property type="entry name" value="(Trans)glycosidases"/>
    <property type="match status" value="1"/>
</dbReference>
<gene>
    <name evidence="3" type="ORF">C1H76_8973</name>
</gene>
<evidence type="ECO:0000259" key="2">
    <source>
        <dbReference type="Pfam" id="PF16862"/>
    </source>
</evidence>
<dbReference type="Pfam" id="PF16862">
    <property type="entry name" value="Glyco_hydro_79C"/>
    <property type="match status" value="1"/>
</dbReference>
<dbReference type="InterPro" id="IPR013780">
    <property type="entry name" value="Glyco_hydro_b"/>
</dbReference>
<dbReference type="InterPro" id="IPR052974">
    <property type="entry name" value="GH79_Enzymes"/>
</dbReference>
<dbReference type="PANTHER" id="PTHR36183:SF2">
    <property type="entry name" value="BETA-GLUCURONIDASE C-TERMINAL DOMAIN-CONTAINING PROTEIN"/>
    <property type="match status" value="1"/>
</dbReference>
<dbReference type="InterPro" id="IPR031728">
    <property type="entry name" value="GlcAase_C"/>
</dbReference>
<evidence type="ECO:0000256" key="1">
    <source>
        <dbReference type="SAM" id="SignalP"/>
    </source>
</evidence>
<dbReference type="Gene3D" id="2.60.40.1180">
    <property type="entry name" value="Golgi alpha-mannosidase II"/>
    <property type="match status" value="1"/>
</dbReference>
<name>A0A4U7AQX0_9PEZI</name>
<feature type="domain" description="Beta-glucuronidase C-terminal" evidence="2">
    <location>
        <begin position="420"/>
        <end position="498"/>
    </location>
</feature>
<sequence length="504" mass="56010">MFKLKFAIFWQAADLLSTVAALPQQSYLPSPLKVDFAARELANTALPLDAQLIGLSIEFGNIVDFFGDVGSPNEYSRQLLENVIDKGGKSPILRLGGNTQDRSYFCEDCERTMNNVYNGTGPKATEATLVTYNKKLFRLLQDNLDETQDFIFGLNFGTKNKTESQVALAGSVKYMDQARIYAYELGNEINYYPLGYRSRNWTYVNYAQEQLEWLTNLSETDPSASYQFGNIVGPPKDNPDFTFQRLASIGVPMNIPGVKILATHAYPRNICTPQDAAQATMEYFLNHTSTKEYVSRWQGEIVTAKANGYLFHVGEMSGVACHGKKGLSDTHGALLWSIDFALAGASLGMDRVFFHNGKGEFYYNMWEPTDSIAPNGTVTIQRQVRPLYYSTLFLTDLVHGISKPKISSVSSLDAIDLANYAVFNHKGALKKMVVINTQVYEDTSLPRQAKALDLRGAFGRRLRITRLTAPSVTSTSETTWAGQSTDASGRLRGEEITECSEDGL</sequence>
<dbReference type="EMBL" id="PTQR01000125">
    <property type="protein sequence ID" value="TKX18851.1"/>
    <property type="molecule type" value="Genomic_DNA"/>
</dbReference>
<evidence type="ECO:0000313" key="3">
    <source>
        <dbReference type="EMBL" id="TKX18851.1"/>
    </source>
</evidence>
<feature type="chain" id="PRO_5020489827" description="Beta-glucuronidase C-terminal domain-containing protein" evidence="1">
    <location>
        <begin position="22"/>
        <end position="504"/>
    </location>
</feature>
<evidence type="ECO:0000313" key="4">
    <source>
        <dbReference type="Proteomes" id="UP000308133"/>
    </source>
</evidence>
<dbReference type="PANTHER" id="PTHR36183">
    <property type="entry name" value="BETA-GLUCURONIDASE"/>
    <property type="match status" value="1"/>
</dbReference>
<keyword evidence="1" id="KW-0732">Signal</keyword>
<organism evidence="3 4">
    <name type="scientific">Elsinoe australis</name>
    <dbReference type="NCBI Taxonomy" id="40998"/>
    <lineage>
        <taxon>Eukaryota</taxon>
        <taxon>Fungi</taxon>
        <taxon>Dikarya</taxon>
        <taxon>Ascomycota</taxon>
        <taxon>Pezizomycotina</taxon>
        <taxon>Dothideomycetes</taxon>
        <taxon>Dothideomycetidae</taxon>
        <taxon>Myriangiales</taxon>
        <taxon>Elsinoaceae</taxon>
        <taxon>Elsinoe</taxon>
    </lineage>
</organism>
<feature type="signal peptide" evidence="1">
    <location>
        <begin position="1"/>
        <end position="21"/>
    </location>
</feature>
<dbReference type="AlphaFoldDB" id="A0A4U7AQX0"/>
<dbReference type="Proteomes" id="UP000308133">
    <property type="component" value="Unassembled WGS sequence"/>
</dbReference>
<comment type="caution">
    <text evidence="3">The sequence shown here is derived from an EMBL/GenBank/DDBJ whole genome shotgun (WGS) entry which is preliminary data.</text>
</comment>
<dbReference type="Gene3D" id="3.20.20.80">
    <property type="entry name" value="Glycosidases"/>
    <property type="match status" value="1"/>
</dbReference>